<accession>A0A2G8I7K6</accession>
<dbReference type="RefSeq" id="WP_099836851.1">
    <property type="nucleotide sequence ID" value="NZ_PEKN01000002.1"/>
</dbReference>
<dbReference type="AlphaFoldDB" id="A0A2G8I7K6"/>
<sequence>MSNIIEFRTVQDELDVHFEVMSSVDISVPITKEKVEKLEKLSYIDNCLTENQKIINDLNSEIDRLTNKADGIDYTIAVASGIISSLIDSFFVGDFSLDRGTQWGKEKVDAFVKSVAENKGYSGDSIDGAVRFLEEKFPIPADSATNIFGGGYNHHLRDFSHHPTPMGLLFSMLTQFTGKVFGTDKSGAFIVEDVPSKELIGKDLSRKLEIGFVNWIFHMVSDIAGSSSSIAKGKYGTGLPGPFVSLLKELSSLPFFSHKDSNNNKFCVWLSKLFNGTLLSERDENGKIIPNSVIKFDLRAELGVLYELKRQAIPVIINECIVRVSYFVRRLLHEFTTKEIHNFNDFIYVIDWEKTLPSDNRTIARMVTIASSTFVAIDATDAAIRSALNSGGEPASFFTNMILKVNFVGIGRFAVAIGTDTYMGYKRSKLRNERMYRQSEQIFLSTAKVYYKQADMWVAAKDAREAITQMEVIAIKSIEYFQESITTIGLDLEKIISYREGIEKHNPNLLTDLSDILKYGK</sequence>
<evidence type="ECO:0000313" key="1">
    <source>
        <dbReference type="EMBL" id="PIK19514.1"/>
    </source>
</evidence>
<name>A0A2G8I7K6_PREIN</name>
<evidence type="ECO:0000313" key="2">
    <source>
        <dbReference type="Proteomes" id="UP000230046"/>
    </source>
</evidence>
<dbReference type="EMBL" id="PEKN01000002">
    <property type="protein sequence ID" value="PIK19514.1"/>
    <property type="molecule type" value="Genomic_DNA"/>
</dbReference>
<protein>
    <submittedName>
        <fullName evidence="1">Uncharacterized protein</fullName>
    </submittedName>
</protein>
<organism evidence="1 2">
    <name type="scientific">Prevotella intermedia</name>
    <dbReference type="NCBI Taxonomy" id="28131"/>
    <lineage>
        <taxon>Bacteria</taxon>
        <taxon>Pseudomonadati</taxon>
        <taxon>Bacteroidota</taxon>
        <taxon>Bacteroidia</taxon>
        <taxon>Bacteroidales</taxon>
        <taxon>Prevotellaceae</taxon>
        <taxon>Prevotella</taxon>
    </lineage>
</organism>
<proteinExistence type="predicted"/>
<reference evidence="1 2" key="1">
    <citation type="submission" date="2017-11" db="EMBL/GenBank/DDBJ databases">
        <title>Genome sequencing of Prevotella intermedia KCOM 1653.</title>
        <authorList>
            <person name="Kook J.-K."/>
            <person name="Park S.-N."/>
            <person name="Lim Y.K."/>
        </authorList>
    </citation>
    <scope>NUCLEOTIDE SEQUENCE [LARGE SCALE GENOMIC DNA]</scope>
    <source>
        <strain evidence="1 2">KCOM 1653</strain>
    </source>
</reference>
<comment type="caution">
    <text evidence="1">The sequence shown here is derived from an EMBL/GenBank/DDBJ whole genome shotgun (WGS) entry which is preliminary data.</text>
</comment>
<gene>
    <name evidence="1" type="ORF">CTI18_11420</name>
</gene>
<dbReference type="Proteomes" id="UP000230046">
    <property type="component" value="Unassembled WGS sequence"/>
</dbReference>